<dbReference type="InterPro" id="IPR022385">
    <property type="entry name" value="Rhs_assc_core"/>
</dbReference>
<dbReference type="NCBIfam" id="TIGR03696">
    <property type="entry name" value="Rhs_assc_core"/>
    <property type="match status" value="1"/>
</dbReference>
<sequence length="113" mass="13101">MFHKENVLDSREDVYNRITYVGQQFDGITQQYYLRSRFYNPVIGKVTQEDIYRGDGLNLYAYCGNNSVGYCNPGGYACDPKASAFGYDNHRMSKADSKRYDEYWNNSTNGKKN</sequence>
<evidence type="ECO:0000313" key="1">
    <source>
        <dbReference type="EMBL" id="MPQ64960.1"/>
    </source>
</evidence>
<dbReference type="EMBL" id="SPSF01000062">
    <property type="protein sequence ID" value="MPQ64960.1"/>
    <property type="molecule type" value="Genomic_DNA"/>
</dbReference>
<comment type="caution">
    <text evidence="1">The sequence shown here is derived from an EMBL/GenBank/DDBJ whole genome shotgun (WGS) entry which is preliminary data.</text>
</comment>
<gene>
    <name evidence="1" type="ORF">E4V82_23135</name>
</gene>
<organism evidence="1 2">
    <name type="scientific">Clostridium estertheticum</name>
    <dbReference type="NCBI Taxonomy" id="238834"/>
    <lineage>
        <taxon>Bacteria</taxon>
        <taxon>Bacillati</taxon>
        <taxon>Bacillota</taxon>
        <taxon>Clostridia</taxon>
        <taxon>Eubacteriales</taxon>
        <taxon>Clostridiaceae</taxon>
        <taxon>Clostridium</taxon>
    </lineage>
</organism>
<dbReference type="Proteomes" id="UP000342249">
    <property type="component" value="Unassembled WGS sequence"/>
</dbReference>
<name>A0A5N7IN10_9CLOT</name>
<protein>
    <submittedName>
        <fullName evidence="1">RHS repeat-associated core domain-containing protein</fullName>
    </submittedName>
</protein>
<dbReference type="Gene3D" id="2.180.10.10">
    <property type="entry name" value="RHS repeat-associated core"/>
    <property type="match status" value="1"/>
</dbReference>
<dbReference type="AlphaFoldDB" id="A0A5N7IN10"/>
<evidence type="ECO:0000313" key="2">
    <source>
        <dbReference type="Proteomes" id="UP000342249"/>
    </source>
</evidence>
<accession>A0A5N7IN10</accession>
<reference evidence="1 2" key="1">
    <citation type="journal article" date="2019" name="Lett. Appl. Microbiol.">
        <title>A case of 'blown pack' spoilage of vacuum-packaged pork likely associated with Clostridium estertheticum in Canada.</title>
        <authorList>
            <person name="Zhang P."/>
            <person name="Ward P."/>
            <person name="McMullen L.M."/>
            <person name="Yang X."/>
        </authorList>
    </citation>
    <scope>NUCLEOTIDE SEQUENCE [LARGE SCALE GENOMIC DNA]</scope>
    <source>
        <strain evidence="1 2">MA19</strain>
    </source>
</reference>
<proteinExistence type="predicted"/>